<dbReference type="InterPro" id="IPR032789">
    <property type="entry name" value="T2SS-T3SS_pil_N"/>
</dbReference>
<evidence type="ECO:0000313" key="2">
    <source>
        <dbReference type="EMBL" id="GLQ53264.1"/>
    </source>
</evidence>
<feature type="domain" description="Pilus formation protein N-terminal" evidence="1">
    <location>
        <begin position="16"/>
        <end position="85"/>
    </location>
</feature>
<proteinExistence type="predicted"/>
<protein>
    <recommendedName>
        <fullName evidence="1">Pilus formation protein N-terminal domain-containing protein</fullName>
    </recommendedName>
</protein>
<dbReference type="Pfam" id="PF13629">
    <property type="entry name" value="T2SS-T3SS_pil_N"/>
    <property type="match status" value="1"/>
</dbReference>
<sequence length="138" mass="14322">MLTPLASSGVIAQEDAAPISVNANMARILRLSAPAATVIIGNPGIADVTIQDPTTLILTGKNYGQTNLIVMDAAGEPIADTLIDVVQLQAGIMTVYQGLERTTVVCAPVCQPTVMLGDAPGYTSNTIASSRLIEDLTR</sequence>
<comment type="caution">
    <text evidence="2">The sequence shown here is derived from an EMBL/GenBank/DDBJ whole genome shotgun (WGS) entry which is preliminary data.</text>
</comment>
<accession>A0ABQ5W0C8</accession>
<evidence type="ECO:0000313" key="3">
    <source>
        <dbReference type="Proteomes" id="UP001156691"/>
    </source>
</evidence>
<evidence type="ECO:0000259" key="1">
    <source>
        <dbReference type="Pfam" id="PF13629"/>
    </source>
</evidence>
<name>A0ABQ5W0C8_9HYPH</name>
<gene>
    <name evidence="2" type="ORF">GCM10010862_05220</name>
</gene>
<keyword evidence="3" id="KW-1185">Reference proteome</keyword>
<reference evidence="3" key="1">
    <citation type="journal article" date="2019" name="Int. J. Syst. Evol. Microbiol.">
        <title>The Global Catalogue of Microorganisms (GCM) 10K type strain sequencing project: providing services to taxonomists for standard genome sequencing and annotation.</title>
        <authorList>
            <consortium name="The Broad Institute Genomics Platform"/>
            <consortium name="The Broad Institute Genome Sequencing Center for Infectious Disease"/>
            <person name="Wu L."/>
            <person name="Ma J."/>
        </authorList>
    </citation>
    <scope>NUCLEOTIDE SEQUENCE [LARGE SCALE GENOMIC DNA]</scope>
    <source>
        <strain evidence="3">NBRC 112416</strain>
    </source>
</reference>
<dbReference type="EMBL" id="BSNS01000002">
    <property type="protein sequence ID" value="GLQ53264.1"/>
    <property type="molecule type" value="Genomic_DNA"/>
</dbReference>
<organism evidence="2 3">
    <name type="scientific">Devosia nitrariae</name>
    <dbReference type="NCBI Taxonomy" id="2071872"/>
    <lineage>
        <taxon>Bacteria</taxon>
        <taxon>Pseudomonadati</taxon>
        <taxon>Pseudomonadota</taxon>
        <taxon>Alphaproteobacteria</taxon>
        <taxon>Hyphomicrobiales</taxon>
        <taxon>Devosiaceae</taxon>
        <taxon>Devosia</taxon>
    </lineage>
</organism>
<dbReference type="Proteomes" id="UP001156691">
    <property type="component" value="Unassembled WGS sequence"/>
</dbReference>